<dbReference type="GO" id="GO:0016747">
    <property type="term" value="F:acyltransferase activity, transferring groups other than amino-acyl groups"/>
    <property type="evidence" value="ECO:0007669"/>
    <property type="project" value="InterPro"/>
</dbReference>
<evidence type="ECO:0000313" key="2">
    <source>
        <dbReference type="EMBL" id="AEG67693.1"/>
    </source>
</evidence>
<feature type="domain" description="N-acetyltransferase" evidence="1">
    <location>
        <begin position="67"/>
        <end position="221"/>
    </location>
</feature>
<dbReference type="EMBL" id="CP002819">
    <property type="protein sequence ID" value="AEG67693.1"/>
    <property type="molecule type" value="Genomic_DNA"/>
</dbReference>
<dbReference type="InterPro" id="IPR000182">
    <property type="entry name" value="GNAT_dom"/>
</dbReference>
<dbReference type="InterPro" id="IPR016181">
    <property type="entry name" value="Acyl_CoA_acyltransferase"/>
</dbReference>
<keyword evidence="2" id="KW-0808">Transferase</keyword>
<dbReference type="KEGG" id="rsn:RSPO_c00389"/>
<organism evidence="2 3">
    <name type="scientific">Ralstonia solanacearum (strain Po82)</name>
    <dbReference type="NCBI Taxonomy" id="1031711"/>
    <lineage>
        <taxon>Bacteria</taxon>
        <taxon>Pseudomonadati</taxon>
        <taxon>Pseudomonadota</taxon>
        <taxon>Betaproteobacteria</taxon>
        <taxon>Burkholderiales</taxon>
        <taxon>Burkholderiaceae</taxon>
        <taxon>Ralstonia</taxon>
        <taxon>Ralstonia solanacearum species complex</taxon>
    </lineage>
</organism>
<accession>F6G6Z8</accession>
<dbReference type="Gene3D" id="3.40.630.30">
    <property type="match status" value="1"/>
</dbReference>
<reference evidence="2 3" key="1">
    <citation type="journal article" date="2011" name="J. Bacteriol.">
        <title>Complete genome sequence of the plant pathogen Ralstonia solanacearum strain Po82.</title>
        <authorList>
            <person name="Xu J."/>
            <person name="Zheng H.J."/>
            <person name="Liu L."/>
            <person name="Pan Z.C."/>
            <person name="Prior P."/>
            <person name="Tang B."/>
            <person name="Xu J.S."/>
            <person name="Zhang H."/>
            <person name="Tian Q."/>
            <person name="Zhang L.Q."/>
            <person name="Feng J."/>
        </authorList>
    </citation>
    <scope>NUCLEOTIDE SEQUENCE [LARGE SCALE GENOMIC DNA]</scope>
    <source>
        <strain evidence="2 3">Po82</strain>
    </source>
</reference>
<dbReference type="Proteomes" id="UP000007953">
    <property type="component" value="Chromosome"/>
</dbReference>
<gene>
    <name evidence="2" type="ordered locus">RSPO_c00389</name>
</gene>
<proteinExistence type="predicted"/>
<evidence type="ECO:0000313" key="3">
    <source>
        <dbReference type="Proteomes" id="UP000007953"/>
    </source>
</evidence>
<dbReference type="CDD" id="cd04301">
    <property type="entry name" value="NAT_SF"/>
    <property type="match status" value="1"/>
</dbReference>
<dbReference type="AlphaFoldDB" id="F6G6Z8"/>
<protein>
    <submittedName>
        <fullName evidence="2">Gcn5-related n-acetyltransferase protein</fullName>
    </submittedName>
</protein>
<evidence type="ECO:0000259" key="1">
    <source>
        <dbReference type="PROSITE" id="PS51186"/>
    </source>
</evidence>
<dbReference type="PROSITE" id="PS51186">
    <property type="entry name" value="GNAT"/>
    <property type="match status" value="1"/>
</dbReference>
<dbReference type="eggNOG" id="COG1670">
    <property type="taxonomic scope" value="Bacteria"/>
</dbReference>
<sequence>MHNTQAHPLARAWSAIRASCHDPPPVGTALKGNLVVNPLELSKAIGVVTQDDIDKTEAAQGAPRTTVLVRELAAHHRSRLLKHLLALGEEDRLLRFGQVVGNHVIEAYVDSIDFDHDKVFGVYDDRLTLVGVGHLAYLRDNPQGRVAEFGVSVLESARGKGVGSALFQRAAMHGRNTKVRTLYMHCLSRNAAMMHIAKKAGMRVQYAYGEADAYLELPPADTMSLLTEAIDGQVADLDYLLKRNLRDVRRFGQRFWRSLLPLKRTV</sequence>
<dbReference type="HOGENOM" id="CLU_091349_0_1_4"/>
<name>F6G6Z8_RALS8</name>
<dbReference type="PATRIC" id="fig|1031711.3.peg.376"/>
<dbReference type="SUPFAM" id="SSF55729">
    <property type="entry name" value="Acyl-CoA N-acyltransferases (Nat)"/>
    <property type="match status" value="1"/>
</dbReference>
<dbReference type="Pfam" id="PF00583">
    <property type="entry name" value="Acetyltransf_1"/>
    <property type="match status" value="1"/>
</dbReference>